<dbReference type="STRING" id="490622.A0A395N8W9"/>
<dbReference type="Pfam" id="PF19086">
    <property type="entry name" value="Terpene_syn_C_2"/>
    <property type="match status" value="1"/>
</dbReference>
<proteinExistence type="predicted"/>
<gene>
    <name evidence="1" type="ORF">TARUN_9935</name>
</gene>
<evidence type="ECO:0000313" key="2">
    <source>
        <dbReference type="Proteomes" id="UP000266272"/>
    </source>
</evidence>
<evidence type="ECO:0000313" key="1">
    <source>
        <dbReference type="EMBL" id="RFU72324.1"/>
    </source>
</evidence>
<dbReference type="Gene3D" id="1.10.600.10">
    <property type="entry name" value="Farnesyl Diphosphate Synthase"/>
    <property type="match status" value="1"/>
</dbReference>
<comment type="caution">
    <text evidence="1">The sequence shown here is derived from an EMBL/GenBank/DDBJ whole genome shotgun (WGS) entry which is preliminary data.</text>
</comment>
<dbReference type="InterPro" id="IPR008949">
    <property type="entry name" value="Isoprenoid_synthase_dom_sf"/>
</dbReference>
<organism evidence="1 2">
    <name type="scientific">Trichoderma arundinaceum</name>
    <dbReference type="NCBI Taxonomy" id="490622"/>
    <lineage>
        <taxon>Eukaryota</taxon>
        <taxon>Fungi</taxon>
        <taxon>Dikarya</taxon>
        <taxon>Ascomycota</taxon>
        <taxon>Pezizomycotina</taxon>
        <taxon>Sordariomycetes</taxon>
        <taxon>Hypocreomycetidae</taxon>
        <taxon>Hypocreales</taxon>
        <taxon>Hypocreaceae</taxon>
        <taxon>Trichoderma</taxon>
    </lineage>
</organism>
<dbReference type="SUPFAM" id="SSF48576">
    <property type="entry name" value="Terpenoid synthases"/>
    <property type="match status" value="1"/>
</dbReference>
<evidence type="ECO:0008006" key="3">
    <source>
        <dbReference type="Google" id="ProtNLM"/>
    </source>
</evidence>
<sequence>MEYRYSELIDPNVYETHGLANGIALRGHKEPMKEIHGARRAQTDWSRHVKPLCNYKGGLGKRFSFMQVTVPECLPERLEIISYANEYAFIYDDEMETLDLENVSATAPGILETFGKGALDSKTDSKSRPEKRLQAQILNEMMAIDPQRAVTSMKAWARFVQLASQTRASPFRTLTEYVPARVIDAGELIWFGTLTFGMALTIPDKEYDLCMELARPGYAVLGLTNDLYSWEKEKQAADRAGQDYVFNAIWVIMNERSVSEDEAKDICAEEIQRYATIFCRNVEQTKKNLALSIDLRAYIEAVMYSCSGNLVWSIYCPRYHEL</sequence>
<name>A0A395N8W9_TRIAR</name>
<dbReference type="OrthoDB" id="6921389at2759"/>
<dbReference type="Proteomes" id="UP000266272">
    <property type="component" value="Unassembled WGS sequence"/>
</dbReference>
<protein>
    <recommendedName>
        <fullName evidence="3">Fusicoccadiene synthase</fullName>
    </recommendedName>
</protein>
<reference evidence="1 2" key="1">
    <citation type="journal article" date="2018" name="PLoS Pathog.">
        <title>Evolution of structural diversity of trichothecenes, a family of toxins produced by plant pathogenic and entomopathogenic fungi.</title>
        <authorList>
            <person name="Proctor R.H."/>
            <person name="McCormick S.P."/>
            <person name="Kim H.S."/>
            <person name="Cardoza R.E."/>
            <person name="Stanley A.M."/>
            <person name="Lindo L."/>
            <person name="Kelly A."/>
            <person name="Brown D.W."/>
            <person name="Lee T."/>
            <person name="Vaughan M.M."/>
            <person name="Alexander N.J."/>
            <person name="Busman M."/>
            <person name="Gutierrez S."/>
        </authorList>
    </citation>
    <scope>NUCLEOTIDE SEQUENCE [LARGE SCALE GENOMIC DNA]</scope>
    <source>
        <strain evidence="1 2">IBT 40837</strain>
    </source>
</reference>
<accession>A0A395N8W9</accession>
<dbReference type="AlphaFoldDB" id="A0A395N8W9"/>
<keyword evidence="2" id="KW-1185">Reference proteome</keyword>
<dbReference type="EMBL" id="PXOA01000887">
    <property type="protein sequence ID" value="RFU72324.1"/>
    <property type="molecule type" value="Genomic_DNA"/>
</dbReference>